<dbReference type="EMBL" id="CP006773">
    <property type="protein sequence ID" value="AHD01231.1"/>
    <property type="molecule type" value="Genomic_DNA"/>
</dbReference>
<organism evidence="6 7">
    <name type="scientific">Leisingera methylohalidivorans DSM 14336</name>
    <dbReference type="NCBI Taxonomy" id="999552"/>
    <lineage>
        <taxon>Bacteria</taxon>
        <taxon>Pseudomonadati</taxon>
        <taxon>Pseudomonadota</taxon>
        <taxon>Alphaproteobacteria</taxon>
        <taxon>Rhodobacterales</taxon>
        <taxon>Roseobacteraceae</taxon>
        <taxon>Leisingera</taxon>
    </lineage>
</organism>
<feature type="domain" description="NADH:flavin oxidoreductase/NADH oxidase N-terminal" evidence="5">
    <location>
        <begin position="4"/>
        <end position="334"/>
    </location>
</feature>
<dbReference type="OrthoDB" id="9784632at2"/>
<sequence>MSHDLFSPHSAGAIDLKNRVVMAPLTRNRADDDTGEVLDLHIEYYAQRAGAGLIITEGTQISAEGKGYIQTPGIHTPGQAAAWRKVTDAVHAKGGRIVVQLWHVGRITHDSLLPEGVLPVSSVAEAAEAQTFTRNGFEPTSTPKAMTAEDIQRLVADYVHAAKCAKEAGFDGVELHGANGYLLEQFLKDGVNTRTDAYGGSAENRARLLFEVLDGLLSVWDADRIGLRLSPFSDFNGVSDSDPTGHFAPIIERLNGYGLAYLHMVEGEAGSPRAGDYETLRKLWSGPYMANNGYDRDSAMERVASGAADMVAFGRPYIANPDLAERLQAQAPLNTGNPETYYGGGEEGFTDYPALKEERAA</sequence>
<dbReference type="InterPro" id="IPR045247">
    <property type="entry name" value="Oye-like"/>
</dbReference>
<name>V9VR43_9RHOB</name>
<keyword evidence="7" id="KW-1185">Reference proteome</keyword>
<evidence type="ECO:0000313" key="6">
    <source>
        <dbReference type="EMBL" id="AHD01231.1"/>
    </source>
</evidence>
<proteinExistence type="inferred from homology"/>
<evidence type="ECO:0000256" key="4">
    <source>
        <dbReference type="SAM" id="MobiDB-lite"/>
    </source>
</evidence>
<dbReference type="GO" id="GO:0016628">
    <property type="term" value="F:oxidoreductase activity, acting on the CH-CH group of donors, NAD or NADP as acceptor"/>
    <property type="evidence" value="ECO:0007669"/>
    <property type="project" value="UniProtKB-ARBA"/>
</dbReference>
<evidence type="ECO:0000259" key="5">
    <source>
        <dbReference type="Pfam" id="PF00724"/>
    </source>
</evidence>
<evidence type="ECO:0000256" key="1">
    <source>
        <dbReference type="ARBA" id="ARBA00001917"/>
    </source>
</evidence>
<dbReference type="FunFam" id="3.20.20.70:FF:000059">
    <property type="entry name" value="N-ethylmaleimide reductase, FMN-linked"/>
    <property type="match status" value="1"/>
</dbReference>
<protein>
    <submittedName>
        <fullName evidence="6">12-oxophytodienoate reductase</fullName>
    </submittedName>
</protein>
<keyword evidence="3" id="KW-0560">Oxidoreductase</keyword>
<dbReference type="Pfam" id="PF00724">
    <property type="entry name" value="Oxidored_FMN"/>
    <property type="match status" value="1"/>
</dbReference>
<feature type="region of interest" description="Disordered" evidence="4">
    <location>
        <begin position="335"/>
        <end position="361"/>
    </location>
</feature>
<dbReference type="HOGENOM" id="CLU_012153_0_0_5"/>
<dbReference type="Gene3D" id="3.20.20.70">
    <property type="entry name" value="Aldolase class I"/>
    <property type="match status" value="1"/>
</dbReference>
<gene>
    <name evidence="6" type="ORF">METH_11610</name>
</gene>
<dbReference type="RefSeq" id="WP_024090556.1">
    <property type="nucleotide sequence ID" value="NC_023135.1"/>
</dbReference>
<reference evidence="6 7" key="1">
    <citation type="submission" date="2013-09" db="EMBL/GenBank/DDBJ databases">
        <authorList>
            <consortium name="DOE Joint Genome Institute"/>
            <person name="Klenk H.-P."/>
            <person name="Huntemann M."/>
            <person name="Han J."/>
            <person name="Chen A."/>
            <person name="Kyrpides N."/>
            <person name="Mavromatis K."/>
            <person name="Markowitz V."/>
            <person name="Palaniappan K."/>
            <person name="Ivanova N."/>
            <person name="Schaumberg A."/>
            <person name="Pati A."/>
            <person name="Liolios K."/>
            <person name="Nordberg H.P."/>
            <person name="Cantor M.N."/>
            <person name="Hua S.X."/>
            <person name="Woyke T."/>
        </authorList>
    </citation>
    <scope>NUCLEOTIDE SEQUENCE [LARGE SCALE GENOMIC DNA]</scope>
    <source>
        <strain evidence="6 7">DSM 14336</strain>
    </source>
</reference>
<dbReference type="AlphaFoldDB" id="V9VR43"/>
<dbReference type="GO" id="GO:0005829">
    <property type="term" value="C:cytosol"/>
    <property type="evidence" value="ECO:0007669"/>
    <property type="project" value="TreeGrafter"/>
</dbReference>
<dbReference type="Proteomes" id="UP000018780">
    <property type="component" value="Chromosome"/>
</dbReference>
<evidence type="ECO:0000256" key="3">
    <source>
        <dbReference type="ARBA" id="ARBA00023002"/>
    </source>
</evidence>
<dbReference type="KEGG" id="lmd:METH_11610"/>
<evidence type="ECO:0000313" key="7">
    <source>
        <dbReference type="Proteomes" id="UP000018780"/>
    </source>
</evidence>
<comment type="similarity">
    <text evidence="2">Belongs to the NADH:flavin oxidoreductase/NADH oxidase family.</text>
</comment>
<evidence type="ECO:0000256" key="2">
    <source>
        <dbReference type="ARBA" id="ARBA00005979"/>
    </source>
</evidence>
<dbReference type="STRING" id="999552.METH_11610"/>
<dbReference type="PATRIC" id="fig|999552.6.peg.2313"/>
<dbReference type="InterPro" id="IPR013785">
    <property type="entry name" value="Aldolase_TIM"/>
</dbReference>
<dbReference type="PANTHER" id="PTHR22893:SF91">
    <property type="entry name" value="NADPH DEHYDROGENASE 2-RELATED"/>
    <property type="match status" value="1"/>
</dbReference>
<dbReference type="PANTHER" id="PTHR22893">
    <property type="entry name" value="NADH OXIDOREDUCTASE-RELATED"/>
    <property type="match status" value="1"/>
</dbReference>
<dbReference type="GO" id="GO:0010181">
    <property type="term" value="F:FMN binding"/>
    <property type="evidence" value="ECO:0007669"/>
    <property type="project" value="InterPro"/>
</dbReference>
<dbReference type="InterPro" id="IPR001155">
    <property type="entry name" value="OxRdtase_FMN_N"/>
</dbReference>
<dbReference type="CDD" id="cd02933">
    <property type="entry name" value="OYE_like_FMN"/>
    <property type="match status" value="1"/>
</dbReference>
<comment type="cofactor">
    <cofactor evidence="1">
        <name>FMN</name>
        <dbReference type="ChEBI" id="CHEBI:58210"/>
    </cofactor>
</comment>
<accession>V9VR43</accession>
<dbReference type="SUPFAM" id="SSF51395">
    <property type="entry name" value="FMN-linked oxidoreductases"/>
    <property type="match status" value="1"/>
</dbReference>